<keyword evidence="6" id="KW-1185">Reference proteome</keyword>
<dbReference type="PANTHER" id="PTHR48043">
    <property type="entry name" value="EG:EG0003.4 PROTEIN-RELATED"/>
    <property type="match status" value="1"/>
</dbReference>
<dbReference type="OrthoDB" id="5835829at2759"/>
<evidence type="ECO:0000256" key="4">
    <source>
        <dbReference type="SAM" id="SignalP"/>
    </source>
</evidence>
<dbReference type="CDD" id="cd03784">
    <property type="entry name" value="GT1_Gtf-like"/>
    <property type="match status" value="1"/>
</dbReference>
<accession>A0A8H7RF71</accession>
<feature type="signal peptide" evidence="4">
    <location>
        <begin position="1"/>
        <end position="16"/>
    </location>
</feature>
<keyword evidence="2" id="KW-0808">Transferase</keyword>
<reference evidence="5" key="1">
    <citation type="submission" date="2020-12" db="EMBL/GenBank/DDBJ databases">
        <title>Metabolic potential, ecology and presence of endohyphal bacteria is reflected in genomic diversity of Mucoromycotina.</title>
        <authorList>
            <person name="Muszewska A."/>
            <person name="Okrasinska A."/>
            <person name="Steczkiewicz K."/>
            <person name="Drgas O."/>
            <person name="Orlowska M."/>
            <person name="Perlinska-Lenart U."/>
            <person name="Aleksandrzak-Piekarczyk T."/>
            <person name="Szatraj K."/>
            <person name="Zielenkiewicz U."/>
            <person name="Pilsyk S."/>
            <person name="Malc E."/>
            <person name="Mieczkowski P."/>
            <person name="Kruszewska J.S."/>
            <person name="Biernat P."/>
            <person name="Pawlowska J."/>
        </authorList>
    </citation>
    <scope>NUCLEOTIDE SEQUENCE</scope>
    <source>
        <strain evidence="5">WA0000017839</strain>
    </source>
</reference>
<evidence type="ECO:0000313" key="6">
    <source>
        <dbReference type="Proteomes" id="UP000603453"/>
    </source>
</evidence>
<proteinExistence type="predicted"/>
<dbReference type="PANTHER" id="PTHR48043:SF145">
    <property type="entry name" value="FI06409P-RELATED"/>
    <property type="match status" value="1"/>
</dbReference>
<keyword evidence="3" id="KW-1133">Transmembrane helix</keyword>
<organism evidence="5 6">
    <name type="scientific">Mucor saturninus</name>
    <dbReference type="NCBI Taxonomy" id="64648"/>
    <lineage>
        <taxon>Eukaryota</taxon>
        <taxon>Fungi</taxon>
        <taxon>Fungi incertae sedis</taxon>
        <taxon>Mucoromycota</taxon>
        <taxon>Mucoromycotina</taxon>
        <taxon>Mucoromycetes</taxon>
        <taxon>Mucorales</taxon>
        <taxon>Mucorineae</taxon>
        <taxon>Mucoraceae</taxon>
        <taxon>Mucor</taxon>
    </lineage>
</organism>
<dbReference type="InterPro" id="IPR050271">
    <property type="entry name" value="UDP-glycosyltransferase"/>
</dbReference>
<evidence type="ECO:0000256" key="1">
    <source>
        <dbReference type="ARBA" id="ARBA00022676"/>
    </source>
</evidence>
<dbReference type="GO" id="GO:0008194">
    <property type="term" value="F:UDP-glycosyltransferase activity"/>
    <property type="evidence" value="ECO:0007669"/>
    <property type="project" value="InterPro"/>
</dbReference>
<evidence type="ECO:0000256" key="3">
    <source>
        <dbReference type="SAM" id="Phobius"/>
    </source>
</evidence>
<protein>
    <recommendedName>
        <fullName evidence="7">Glucuronosyltransferase</fullName>
    </recommendedName>
</protein>
<comment type="caution">
    <text evidence="5">The sequence shown here is derived from an EMBL/GenBank/DDBJ whole genome shotgun (WGS) entry which is preliminary data.</text>
</comment>
<feature type="transmembrane region" description="Helical" evidence="3">
    <location>
        <begin position="507"/>
        <end position="529"/>
    </location>
</feature>
<dbReference type="AlphaFoldDB" id="A0A8H7RF71"/>
<keyword evidence="4" id="KW-0732">Signal</keyword>
<keyword evidence="3" id="KW-0472">Membrane</keyword>
<name>A0A8H7RF71_9FUNG</name>
<dbReference type="EMBL" id="JAEPRD010000015">
    <property type="protein sequence ID" value="KAG2209523.1"/>
    <property type="molecule type" value="Genomic_DNA"/>
</dbReference>
<dbReference type="Gene3D" id="3.40.50.2000">
    <property type="entry name" value="Glycogen Phosphorylase B"/>
    <property type="match status" value="1"/>
</dbReference>
<keyword evidence="1" id="KW-0328">Glycosyltransferase</keyword>
<evidence type="ECO:0008006" key="7">
    <source>
        <dbReference type="Google" id="ProtNLM"/>
    </source>
</evidence>
<keyword evidence="3" id="KW-0812">Transmembrane</keyword>
<feature type="chain" id="PRO_5034334631" description="Glucuronosyltransferase" evidence="4">
    <location>
        <begin position="17"/>
        <end position="543"/>
    </location>
</feature>
<evidence type="ECO:0000256" key="2">
    <source>
        <dbReference type="ARBA" id="ARBA00022679"/>
    </source>
</evidence>
<dbReference type="Pfam" id="PF00201">
    <property type="entry name" value="UDPGT"/>
    <property type="match status" value="1"/>
</dbReference>
<gene>
    <name evidence="5" type="ORF">INT47_008367</name>
</gene>
<dbReference type="SUPFAM" id="SSF53756">
    <property type="entry name" value="UDP-Glycosyltransferase/glycogen phosphorylase"/>
    <property type="match status" value="1"/>
</dbReference>
<dbReference type="InterPro" id="IPR002213">
    <property type="entry name" value="UDP_glucos_trans"/>
</dbReference>
<dbReference type="Proteomes" id="UP000603453">
    <property type="component" value="Unassembled WGS sequence"/>
</dbReference>
<sequence>MMKLFFLLLSAIVVSAIKPIADFRIPKNIAFGTSGGGSSHHLWVFEIMKELNLRGHNVSFYSRANQLRFANDYPMVKQKQVGGLVDFLHHPLVLKHLTSHPETELVYSNILHSSMIDYPQEFLQYQNLFETDSIDLVICDSFAVSCIDSATVSKLPVIITTTMGAFFDNGARYINNQPFTRIDPSTQHESAWKRLYRNWIRYPKFMHELEKKLDYVCAFQQKFGLRSSVDVSTAKYNDIPKIINNVFGIEIARAHSPLVHLIGPVMRNDYPSFDNATLDYLNSHHSVAYVAFGQHAVPSNSDVHMIMQTLVILLEKQMIDGIIWARLNKNQLPELIKTSTRRYSLRDILDHKDIYLPRWAPQFAILQHPSTSFFLSHGGVGSLHEALFNRKKLFIFPFFGDQPVNAMTIDRLGVGKYMDTTNLNYNYQDYQTLYERLSMLAVDPHKKIQDKLDRYSAFIQGSAIHAVVRGADIMEESLFASDDNGKLSYRRDVGYDIHWMKKNDIDIYASVVILCFIVLKTGYSVYINIMSEAKYSKLHKKML</sequence>
<evidence type="ECO:0000313" key="5">
    <source>
        <dbReference type="EMBL" id="KAG2209523.1"/>
    </source>
</evidence>